<evidence type="ECO:0000256" key="4">
    <source>
        <dbReference type="ARBA" id="ARBA00022729"/>
    </source>
</evidence>
<keyword evidence="6" id="KW-0106">Calcium</keyword>
<dbReference type="SUPFAM" id="SSF53474">
    <property type="entry name" value="alpha/beta-Hydrolases"/>
    <property type="match status" value="1"/>
</dbReference>
<keyword evidence="3" id="KW-0479">Metal-binding</keyword>
<accession>A0ABP6CCV9</accession>
<evidence type="ECO:0000256" key="3">
    <source>
        <dbReference type="ARBA" id="ARBA00022723"/>
    </source>
</evidence>
<comment type="similarity">
    <text evidence="1">Belongs to the tannase family.</text>
</comment>
<feature type="signal peptide" evidence="8">
    <location>
        <begin position="1"/>
        <end position="25"/>
    </location>
</feature>
<sequence>MSRYKALVAGGAVALSGMAALPAQASVPPAGKACTDLAGLAIPASAIGLPTTGGHVRQATLVPASGQGASAIGEHCRVDAALHPVDPTAPDILMRVALPTVWNGKTMMFGGGGYDGTIPNIAGNVPYGPADQPTPLGRGYVTFASDSGHQAAPDFQPTPSLDGSFATNDEALRNFAGDALKKTRDAAAYLIGQRYGVRPAHSYFAGGSSGGREALAVAQRWPRDFDGIIAVYPAWNAATLDLFFGYQAQLLSRPGAFPGPAQQELLHRSVINACDGLDGVRDGVVSNERGCHFDPRVLRCATPHPSSDGACLTNRQIRAVRALSSPLRLPYRIASGETGYPGFPFLSGAAMTTPLLGMGTTAPADPMPKTSGYGVQFWDQWIRYAVTRDATYSPLAIDPRHPGKWRTRISRLSALQDVNNPDLRPFAATGGRLLIIHGLADELVSHRSTAQYFNRIRATMGTQATARFARFYTVPGANHANIKPAFAASWDSLTALEGWVENATPPKHPIVKDLNPTAAGRTRPLCEYPAWPRYRMTGDPNHAANFACHQP</sequence>
<gene>
    <name evidence="9" type="ORF">GCM10010411_54930</name>
</gene>
<keyword evidence="2" id="KW-0719">Serine esterase</keyword>
<dbReference type="Pfam" id="PF07519">
    <property type="entry name" value="Tannase"/>
    <property type="match status" value="1"/>
</dbReference>
<proteinExistence type="inferred from homology"/>
<evidence type="ECO:0000256" key="8">
    <source>
        <dbReference type="SAM" id="SignalP"/>
    </source>
</evidence>
<name>A0ABP6CCV9_9ACTN</name>
<evidence type="ECO:0000313" key="10">
    <source>
        <dbReference type="Proteomes" id="UP001501509"/>
    </source>
</evidence>
<evidence type="ECO:0000256" key="5">
    <source>
        <dbReference type="ARBA" id="ARBA00022801"/>
    </source>
</evidence>
<organism evidence="9 10">
    <name type="scientific">Actinomadura fulvescens</name>
    <dbReference type="NCBI Taxonomy" id="46160"/>
    <lineage>
        <taxon>Bacteria</taxon>
        <taxon>Bacillati</taxon>
        <taxon>Actinomycetota</taxon>
        <taxon>Actinomycetes</taxon>
        <taxon>Streptosporangiales</taxon>
        <taxon>Thermomonosporaceae</taxon>
        <taxon>Actinomadura</taxon>
    </lineage>
</organism>
<feature type="chain" id="PRO_5046025217" evidence="8">
    <location>
        <begin position="26"/>
        <end position="551"/>
    </location>
</feature>
<dbReference type="PANTHER" id="PTHR33938">
    <property type="entry name" value="FERULOYL ESTERASE B-RELATED"/>
    <property type="match status" value="1"/>
</dbReference>
<dbReference type="InterPro" id="IPR029058">
    <property type="entry name" value="AB_hydrolase_fold"/>
</dbReference>
<dbReference type="RefSeq" id="WP_344545323.1">
    <property type="nucleotide sequence ID" value="NZ_BAAATD010000007.1"/>
</dbReference>
<evidence type="ECO:0000256" key="2">
    <source>
        <dbReference type="ARBA" id="ARBA00022487"/>
    </source>
</evidence>
<comment type="caution">
    <text evidence="9">The sequence shown here is derived from an EMBL/GenBank/DDBJ whole genome shotgun (WGS) entry which is preliminary data.</text>
</comment>
<dbReference type="EMBL" id="BAAATD010000007">
    <property type="protein sequence ID" value="GAA2613095.1"/>
    <property type="molecule type" value="Genomic_DNA"/>
</dbReference>
<dbReference type="InterPro" id="IPR011118">
    <property type="entry name" value="Tannase/feruloyl_esterase"/>
</dbReference>
<keyword evidence="7" id="KW-1015">Disulfide bond</keyword>
<keyword evidence="4 8" id="KW-0732">Signal</keyword>
<protein>
    <submittedName>
        <fullName evidence="9">Tannase/feruloyl esterase family alpha/beta hydrolase</fullName>
    </submittedName>
</protein>
<keyword evidence="5 9" id="KW-0378">Hydrolase</keyword>
<evidence type="ECO:0000256" key="6">
    <source>
        <dbReference type="ARBA" id="ARBA00022837"/>
    </source>
</evidence>
<dbReference type="Proteomes" id="UP001501509">
    <property type="component" value="Unassembled WGS sequence"/>
</dbReference>
<dbReference type="PANTHER" id="PTHR33938:SF15">
    <property type="entry name" value="FERULOYL ESTERASE B-RELATED"/>
    <property type="match status" value="1"/>
</dbReference>
<reference evidence="10" key="1">
    <citation type="journal article" date="2019" name="Int. J. Syst. Evol. Microbiol.">
        <title>The Global Catalogue of Microorganisms (GCM) 10K type strain sequencing project: providing services to taxonomists for standard genome sequencing and annotation.</title>
        <authorList>
            <consortium name="The Broad Institute Genomics Platform"/>
            <consortium name="The Broad Institute Genome Sequencing Center for Infectious Disease"/>
            <person name="Wu L."/>
            <person name="Ma J."/>
        </authorList>
    </citation>
    <scope>NUCLEOTIDE SEQUENCE [LARGE SCALE GENOMIC DNA]</scope>
    <source>
        <strain evidence="10">JCM 6833</strain>
    </source>
</reference>
<evidence type="ECO:0000313" key="9">
    <source>
        <dbReference type="EMBL" id="GAA2613095.1"/>
    </source>
</evidence>
<evidence type="ECO:0000256" key="7">
    <source>
        <dbReference type="ARBA" id="ARBA00023157"/>
    </source>
</evidence>
<dbReference type="GO" id="GO:0016787">
    <property type="term" value="F:hydrolase activity"/>
    <property type="evidence" value="ECO:0007669"/>
    <property type="project" value="UniProtKB-KW"/>
</dbReference>
<evidence type="ECO:0000256" key="1">
    <source>
        <dbReference type="ARBA" id="ARBA00006249"/>
    </source>
</evidence>
<keyword evidence="10" id="KW-1185">Reference proteome</keyword>
<dbReference type="Gene3D" id="3.40.50.1820">
    <property type="entry name" value="alpha/beta hydrolase"/>
    <property type="match status" value="2"/>
</dbReference>